<evidence type="ECO:0000259" key="3">
    <source>
        <dbReference type="PROSITE" id="PS51783"/>
    </source>
</evidence>
<dbReference type="InterPro" id="IPR036372">
    <property type="entry name" value="BEACH_dom_sf"/>
</dbReference>
<dbReference type="EMBL" id="LJSK01000184">
    <property type="protein sequence ID" value="KPI85490.1"/>
    <property type="molecule type" value="Genomic_DNA"/>
</dbReference>
<evidence type="ECO:0000259" key="2">
    <source>
        <dbReference type="PROSITE" id="PS50197"/>
    </source>
</evidence>
<protein>
    <recommendedName>
        <fullName evidence="6">BEACH domain-containing protein</fullName>
    </recommendedName>
</protein>
<organism evidence="4 5">
    <name type="scientific">Leptomonas seymouri</name>
    <dbReference type="NCBI Taxonomy" id="5684"/>
    <lineage>
        <taxon>Eukaryota</taxon>
        <taxon>Discoba</taxon>
        <taxon>Euglenozoa</taxon>
        <taxon>Kinetoplastea</taxon>
        <taxon>Metakinetoplastina</taxon>
        <taxon>Trypanosomatida</taxon>
        <taxon>Trypanosomatidae</taxon>
        <taxon>Leishmaniinae</taxon>
        <taxon>Leptomonas</taxon>
    </lineage>
</organism>
<comment type="caution">
    <text evidence="4">The sequence shown here is derived from an EMBL/GenBank/DDBJ whole genome shotgun (WGS) entry which is preliminary data.</text>
</comment>
<dbReference type="InterPro" id="IPR036322">
    <property type="entry name" value="WD40_repeat_dom_sf"/>
</dbReference>
<dbReference type="OMA" id="FVYMNAL"/>
<dbReference type="SUPFAM" id="SSF49899">
    <property type="entry name" value="Concanavalin A-like lectins/glucanases"/>
    <property type="match status" value="1"/>
</dbReference>
<evidence type="ECO:0000313" key="5">
    <source>
        <dbReference type="Proteomes" id="UP000038009"/>
    </source>
</evidence>
<dbReference type="SUPFAM" id="SSF81837">
    <property type="entry name" value="BEACH domain"/>
    <property type="match status" value="1"/>
</dbReference>
<dbReference type="InterPro" id="IPR050865">
    <property type="entry name" value="BEACH_Domain"/>
</dbReference>
<dbReference type="VEuPathDB" id="TriTrypDB:Lsey_0184_0110"/>
<feature type="region of interest" description="Disordered" evidence="1">
    <location>
        <begin position="1708"/>
        <end position="1732"/>
    </location>
</feature>
<evidence type="ECO:0008006" key="6">
    <source>
        <dbReference type="Google" id="ProtNLM"/>
    </source>
</evidence>
<name>A0A0N1HWU2_LEPSE</name>
<accession>A0A0N1HWU2</accession>
<dbReference type="PROSITE" id="PS50197">
    <property type="entry name" value="BEACH"/>
    <property type="match status" value="1"/>
</dbReference>
<dbReference type="Proteomes" id="UP000038009">
    <property type="component" value="Unassembled WGS sequence"/>
</dbReference>
<reference evidence="4 5" key="1">
    <citation type="journal article" date="2015" name="PLoS Pathog.">
        <title>Leptomonas seymouri: Adaptations to the Dixenous Life Cycle Analyzed by Genome Sequencing, Transcriptome Profiling and Co-infection with Leishmania donovani.</title>
        <authorList>
            <person name="Kraeva N."/>
            <person name="Butenko A."/>
            <person name="Hlavacova J."/>
            <person name="Kostygov A."/>
            <person name="Myskova J."/>
            <person name="Grybchuk D."/>
            <person name="Lestinova T."/>
            <person name="Votypka J."/>
            <person name="Volf P."/>
            <person name="Opperdoes F."/>
            <person name="Flegontov P."/>
            <person name="Lukes J."/>
            <person name="Yurchenko V."/>
        </authorList>
    </citation>
    <scope>NUCLEOTIDE SEQUENCE [LARGE SCALE GENOMIC DNA]</scope>
    <source>
        <strain evidence="4 5">ATCC 30220</strain>
    </source>
</reference>
<feature type="domain" description="BEACH" evidence="2">
    <location>
        <begin position="2380"/>
        <end position="2677"/>
    </location>
</feature>
<dbReference type="Gene3D" id="1.10.1540.10">
    <property type="entry name" value="BEACH domain"/>
    <property type="match status" value="1"/>
</dbReference>
<sequence>MQSTINAELQRLWLDARCTPPSSAQRAEKVCAFLTVFVASFSGRTSLDFKVLFGDGTDLVMFLCRDYAGLARQWVQEGSPTPPAAPTISSLQVFAQALRLLIDNEALTATELGRFASAYEMYSNFNIVALSLVIHERLLAFIQTAKAEDSRRLAVAQTDALLLQMVDCVLSCRCRELNRRSVLEAVVAERVFGVAATAAAYFEVPSTAGVEAAKSSGQILRQQLPNILSADVANQTLQKLESALVSSQRRVAGAVAARHSLYCFACLLEDILFAKQLVGFSSVESLSFDVITATVLNLEKEVGVEGVPAFRRIAGCIRVLALAERPNPAICRVASPASNLSGSLLRMLPASVGKVQQRILDSWAGGDRREAPPGIHCDSAVDSLARLFVLSSESQLSEMYGQHLFQLLSMKSVPTAPLKFALSVCGESAATFEPEKLRSLLSFVSTLPCKAEVGDFLQTIVVQLAGGRFSRPELRRTVIEFFIDWCPKAESHITVTLALGVMQAAVQCMVGLVKDPRASGLDMYAERFSVLCKVVVSSKTAAGYLAGDNFCKLLLETMLASLACGEVHTAVLLRDAFVALVLKTEVFCDTLLEQIADATNASTWPSSATPLLSTLVQLLHSCGRHHRAFLPHNSIELCLSLTQQVDSCSLHPAVDRHLIGCCLSLLLVLVNYSDVWELVERTVGSLPASCEHVQSMLDLSTGVYRSNDSLTVAESYFTSPPESTDLWSAPHFAHFGPFAVMKEPYCEMVYPVRLLVRMADTLLMEQHASAASAVDAIEYLLLQSGVTVPNAFLVDFIEKWERFSWLRCVSNVSDKRLLPLFFAPSDDPAAILRCQRLWLEALRSSSGADALDGAHFDDYIHLGDGGGASGSIICGGDVWPPVDAYTVGMWVFVDPITLAARQEGRVVLWQVAWDTGGRHFCVSLVAHMQRKCCLYCCDFGGDVVAVELPMLPEEKWVHLTTVHSRGKVFASQLKMFVNGVEVARCGCPYPVSGLQTAAAVASSIPALLSREVSLTVGSPHDTPGNSATLRVISFGLYGCGTSSKQIMSMYALGPYHSSQAWDSAGRHQYDLRCTSLSVEAIRCVEAHLHSGSLEAVVRDQCVELVLPPAQALVSIHASAMGQVGMSFDYLDNKQWALFNVATSNVEPSLSLYGYYRPPRGTHTNSVDALLCNGAFYEWMRWMAWVARASPELLCAGGEERTDAAARRVAYQLIQIFSLSNKQTDLLPLSWRRFTAQFAEHVSHQPQIYLHDYTAITLLLRVCVKTFVFRDEHQRPTEATLLANLFLLEHIFFDWKLLGNLPEDCWAAVMSMLRLLVAPSNPLAAFNTARLLIADFVNGFVIGLLREYVAFPRLLAAVELIKAVLLTGQATEELIERLLTACLLTVPCPGGEEGSASTLESHLGSVLSVTSMTYIVLVRNMLLRCLNEVLEMTLSDGDTAVLSAFVATVPDWWFSALLSANSHPVSATLSLRLLVICFLYSKNFREGMTVTRAECIAEAMEPQCHQWELMDILVHGYMGHLWAISSSRAPYNNVTWSGKTEMEGLLVLVLRLLKAQCRLLLSGASVLSEESTVRGYFSAIATETGYACADRAMCARPRWRRAGNVLRALRRLRTAVGSDKKREVADASATESAAPFTPSPEALKRSVCEVMEWLTQSYRLSNTLRKSLYRSSNSSNLMDLLMWPVLVALRAKEAGAVVVSVTDTVTVTDLDDSQPRDSNEESNSPFTELDDGDEWEVLPDPSTFETRSFGLDSVGPADGMDGVYDACKLFFLTHASFRAGTTDILPLARGRTKMSKYVLTLHRALSAEVKGIGNQSEDIRQAFLCFVWLKASEQCIDRISNLSAGPVKRNSLELGKYALDRLVSGCAVPPNSIAGFYRFLLARVEGDEEVVKQSRTAIFEWFMYVTSASFYKLEASKVGTVVDMAYNCVDPLFSAPIPGAELLKTVVARLLQVTVCLGSCISDDAHLSIKRLTALWRAVLTSNQGNSSLASLFCTATPPLDLFHDGFDQLLDTSSTTEAFAAWLRQNRSGTVQLLQAYSGVPYSFFLASGVDYLRLITRDTAASVADRDRQRRHVSSLATSHHLLWKGTYVTTTFVDRALLSCVARRYPNCYVLNGGDAAADGAGDVCSEWSLRSGVAVGKCRRYASERVEEVASDPLNFYIRFAPPVCLPLCRRESQSSAARLRANARAIVAKVAGHGAFAAVAFACNAYFVIGTESYICTVLLTRQELIIVTCSAVTPAGDFFVEQVRVHNAAEQSHAKSSLLQQAFRFFTSGQARSTGSTSSQAAFRYSQYYRQLQTESAKGSTALVWRFPLGIITSVHQRLFQHLSAGLEFIMESGESVFLVLLDAELSFSKASRDKFFSYFDGDGDPILAGISAHSFVEKQWRLAVWTRRWVRRECSNYMYLRVLNDAASRSVANLGQYPVMPWTLRNYTDKTLNLEDQGAYRDLSKPVGALNEVRAKQLQQRYAEWISGDAATDLPYHYGTHYSTAAIVLYFLIRLQPFTAGSIRFQGGRLDIADRLFHSVEEAWANCSGRGSGDVKELIPEFFRVSAFLQNRNRVALGTRSDGETLDDVVLPPWCGGSAFGFVYMNALSLESEVVSRQLHRWIDLIFGYRQVGLAAVEATNVFSPLSYKEGVDRAINHAATEEERRAIVASVDNFGQTPLQLFPKESHAARKDAARVRTTQTDMLESIADLRAWPCAGAQLAVRKGKQIESGTFCDGTLFLLDNVSAVGCARPAQLFTYQPQIDRIVCTTLRGDRVLATIDKIQASGCGPVRCLCVSTRGSVVCIGTESGKVMVYSRETVHHRFFIIAVLDAAIDNCSAGAGSVACLQLFDEGQLIVAYEGASTVSGWHLSFLSTTFSFAASLASAADSSPVKAVSQDMHTGIYYAAKTKSVVVFSFDGVVLAHHHMDALLMSAIPECAARMAGSCFTALLYANCASFSMSNLLLLGHSNGTVSLWCVVASHTMTGESDWTRAPLWSFRFLRDVVFDAPVTCLIASEEEKSFIVGLANNTAQTLSFPCLDSDNL</sequence>
<gene>
    <name evidence="4" type="ORF">ABL78_5451</name>
</gene>
<dbReference type="SUPFAM" id="SSF50978">
    <property type="entry name" value="WD40 repeat-like"/>
    <property type="match status" value="1"/>
</dbReference>
<dbReference type="InterPro" id="IPR023362">
    <property type="entry name" value="PH-BEACH_dom"/>
</dbReference>
<dbReference type="PROSITE" id="PS51783">
    <property type="entry name" value="PH_BEACH"/>
    <property type="match status" value="1"/>
</dbReference>
<feature type="domain" description="BEACH-type PH" evidence="3">
    <location>
        <begin position="2198"/>
        <end position="2366"/>
    </location>
</feature>
<dbReference type="SUPFAM" id="SSF50729">
    <property type="entry name" value="PH domain-like"/>
    <property type="match status" value="1"/>
</dbReference>
<dbReference type="InterPro" id="IPR000409">
    <property type="entry name" value="BEACH_dom"/>
</dbReference>
<evidence type="ECO:0000313" key="4">
    <source>
        <dbReference type="EMBL" id="KPI85490.1"/>
    </source>
</evidence>
<dbReference type="OrthoDB" id="26681at2759"/>
<proteinExistence type="predicted"/>
<dbReference type="InterPro" id="IPR013320">
    <property type="entry name" value="ConA-like_dom_sf"/>
</dbReference>
<dbReference type="SMART" id="SM01026">
    <property type="entry name" value="Beach"/>
    <property type="match status" value="1"/>
</dbReference>
<evidence type="ECO:0000256" key="1">
    <source>
        <dbReference type="SAM" id="MobiDB-lite"/>
    </source>
</evidence>
<dbReference type="PANTHER" id="PTHR13743">
    <property type="entry name" value="BEIGE/BEACH-RELATED"/>
    <property type="match status" value="1"/>
</dbReference>
<dbReference type="CDD" id="cd06071">
    <property type="entry name" value="Beach"/>
    <property type="match status" value="1"/>
</dbReference>
<keyword evidence="5" id="KW-1185">Reference proteome</keyword>
<dbReference type="Pfam" id="PF02138">
    <property type="entry name" value="Beach"/>
    <property type="match status" value="1"/>
</dbReference>
<dbReference type="PANTHER" id="PTHR13743:SF123">
    <property type="entry name" value="PROTEIN FAN"/>
    <property type="match status" value="1"/>
</dbReference>